<accession>B8CN23</accession>
<evidence type="ECO:0000313" key="1">
    <source>
        <dbReference type="EMBL" id="ACJ28525.1"/>
    </source>
</evidence>
<dbReference type="AlphaFoldDB" id="B8CN23"/>
<sequence>MFLGGEYPYYRAHLYDLARFEITKALASMMGRVLLSNIG</sequence>
<evidence type="ECO:0000313" key="2">
    <source>
        <dbReference type="Proteomes" id="UP000000753"/>
    </source>
</evidence>
<dbReference type="Proteomes" id="UP000000753">
    <property type="component" value="Chromosome"/>
</dbReference>
<dbReference type="KEGG" id="swp:swp_1757"/>
<dbReference type="HOGENOM" id="CLU_3316883_0_0_6"/>
<name>B8CN23_SHEPW</name>
<organism evidence="1 2">
    <name type="scientific">Shewanella piezotolerans (strain WP3 / JCM 13877)</name>
    <dbReference type="NCBI Taxonomy" id="225849"/>
    <lineage>
        <taxon>Bacteria</taxon>
        <taxon>Pseudomonadati</taxon>
        <taxon>Pseudomonadota</taxon>
        <taxon>Gammaproteobacteria</taxon>
        <taxon>Alteromonadales</taxon>
        <taxon>Shewanellaceae</taxon>
        <taxon>Shewanella</taxon>
    </lineage>
</organism>
<proteinExistence type="predicted"/>
<protein>
    <submittedName>
        <fullName evidence="1">Uncharacterized protein</fullName>
    </submittedName>
</protein>
<gene>
    <name evidence="1" type="ordered locus">swp_1757</name>
</gene>
<keyword evidence="2" id="KW-1185">Reference proteome</keyword>
<reference evidence="1 2" key="1">
    <citation type="journal article" date="2008" name="PLoS ONE">
        <title>Environmental adaptation: genomic analysis of the piezotolerant and psychrotolerant deep-sea iron reducing bacterium Shewanella piezotolerans WP3.</title>
        <authorList>
            <person name="Wang F."/>
            <person name="Wang J."/>
            <person name="Jian H."/>
            <person name="Zhang B."/>
            <person name="Li S."/>
            <person name="Wang F."/>
            <person name="Zeng X."/>
            <person name="Gao L."/>
            <person name="Bartlett D.H."/>
            <person name="Yu J."/>
            <person name="Hu S."/>
            <person name="Xiao X."/>
        </authorList>
    </citation>
    <scope>NUCLEOTIDE SEQUENCE [LARGE SCALE GENOMIC DNA]</scope>
    <source>
        <strain evidence="2">WP3 / JCM 13877</strain>
    </source>
</reference>
<dbReference type="STRING" id="225849.swp_1757"/>
<dbReference type="EMBL" id="CP000472">
    <property type="protein sequence ID" value="ACJ28525.1"/>
    <property type="molecule type" value="Genomic_DNA"/>
</dbReference>